<evidence type="ECO:0000313" key="1">
    <source>
        <dbReference type="EMBL" id="KKO20385.1"/>
    </source>
</evidence>
<proteinExistence type="predicted"/>
<dbReference type="Proteomes" id="UP000034954">
    <property type="component" value="Unassembled WGS sequence"/>
</dbReference>
<reference evidence="1 2" key="1">
    <citation type="journal article" date="2013" name="BMC Microbiol.">
        <title>Identification of the type II cytochrome c maturation pathway in anammox bacteria by comparative genomics.</title>
        <authorList>
            <person name="Ferousi C."/>
            <person name="Speth D.R."/>
            <person name="Reimann J."/>
            <person name="Op den Camp H.J."/>
            <person name="Allen J.W."/>
            <person name="Keltjens J.T."/>
            <person name="Jetten M.S."/>
        </authorList>
    </citation>
    <scope>NUCLEOTIDE SEQUENCE [LARGE SCALE GENOMIC DNA]</scope>
    <source>
        <strain evidence="1">RU1</strain>
    </source>
</reference>
<accession>A0A0M2UXU0</accession>
<protein>
    <recommendedName>
        <fullName evidence="3">HicB-like antitoxin of toxin-antitoxin system domain-containing protein</fullName>
    </recommendedName>
</protein>
<organism evidence="1 2">
    <name type="scientific">Candidatus Brocadia fulgida</name>
    <dbReference type="NCBI Taxonomy" id="380242"/>
    <lineage>
        <taxon>Bacteria</taxon>
        <taxon>Pseudomonadati</taxon>
        <taxon>Planctomycetota</taxon>
        <taxon>Candidatus Brocadiia</taxon>
        <taxon>Candidatus Brocadiales</taxon>
        <taxon>Candidatus Brocadiaceae</taxon>
        <taxon>Candidatus Brocadia</taxon>
    </lineage>
</organism>
<sequence>MKLQLIIEVWKKGQWFLARAPELDFVSQGRTPEEARKNLMDVINIQFEEMKDMGTLEEYLLEYGYEIKDDELRPQSEMIGFEKSVISLT</sequence>
<dbReference type="EMBL" id="LAQJ01000109">
    <property type="protein sequence ID" value="KKO20385.1"/>
    <property type="molecule type" value="Genomic_DNA"/>
</dbReference>
<gene>
    <name evidence="1" type="ORF">BROFUL_00906</name>
</gene>
<evidence type="ECO:0008006" key="3">
    <source>
        <dbReference type="Google" id="ProtNLM"/>
    </source>
</evidence>
<comment type="caution">
    <text evidence="1">The sequence shown here is derived from an EMBL/GenBank/DDBJ whole genome shotgun (WGS) entry which is preliminary data.</text>
</comment>
<name>A0A0M2UXU0_9BACT</name>
<dbReference type="SUPFAM" id="SSF143100">
    <property type="entry name" value="TTHA1013/TTHA0281-like"/>
    <property type="match status" value="1"/>
</dbReference>
<dbReference type="InterPro" id="IPR035069">
    <property type="entry name" value="TTHA1013/TTHA0281-like"/>
</dbReference>
<evidence type="ECO:0000313" key="2">
    <source>
        <dbReference type="Proteomes" id="UP000034954"/>
    </source>
</evidence>
<keyword evidence="2" id="KW-1185">Reference proteome</keyword>
<dbReference type="Gene3D" id="3.30.160.250">
    <property type="match status" value="1"/>
</dbReference>
<dbReference type="AlphaFoldDB" id="A0A0M2UXU0"/>